<organism evidence="8 9">
    <name type="scientific">Chelatococcus reniformis</name>
    <dbReference type="NCBI Taxonomy" id="1494448"/>
    <lineage>
        <taxon>Bacteria</taxon>
        <taxon>Pseudomonadati</taxon>
        <taxon>Pseudomonadota</taxon>
        <taxon>Alphaproteobacteria</taxon>
        <taxon>Hyphomicrobiales</taxon>
        <taxon>Chelatococcaceae</taxon>
        <taxon>Chelatococcus</taxon>
    </lineage>
</organism>
<protein>
    <submittedName>
        <fullName evidence="8">Molybdate ABC transporter substrate-binding protein</fullName>
    </submittedName>
</protein>
<feature type="binding site" evidence="6">
    <location>
        <position position="178"/>
    </location>
    <ligand>
        <name>molybdate</name>
        <dbReference type="ChEBI" id="CHEBI:36264"/>
    </ligand>
</feature>
<evidence type="ECO:0000313" key="8">
    <source>
        <dbReference type="EMBL" id="GGC66537.1"/>
    </source>
</evidence>
<dbReference type="NCBIfam" id="TIGR01256">
    <property type="entry name" value="modA"/>
    <property type="match status" value="1"/>
</dbReference>
<sequence>MRIRSRTAAVALTLVTGAALAPPPALAEDKPVLVFAAASLKNALSDIAARWEKDTGKRATLSFAASGPLAKQIEQGAPADIFVSADLEWMDYVDQRKLLKTGSRANLLGNSLVLVAPADTSAGLKLDKGADLAGLLGDGRLAIGDVRSVPAGRYAEQALTALGIWEKVKDKLAQSESVRSTLALVARGEAKAGIVYGTDAKVEPKVKVLATFPATSHLPIVYPVAQLAASANPDAGAFLAFLHGPAAAAIFGTYGFVLCGQIAICGKAA</sequence>
<comment type="subunit">
    <text evidence="5">The complex is composed of two ATP-binding proteins (ModC), two transmembrane proteins (ModB) and a solute-binding protein (ModA).</text>
</comment>
<comment type="caution">
    <text evidence="8">The sequence shown here is derived from an EMBL/GenBank/DDBJ whole genome shotgun (WGS) entry which is preliminary data.</text>
</comment>
<dbReference type="FunFam" id="3.40.190.10:FF:000035">
    <property type="entry name" value="Molybdate ABC transporter substrate-binding protein"/>
    <property type="match status" value="1"/>
</dbReference>
<feature type="binding site" evidence="6">
    <location>
        <position position="39"/>
    </location>
    <ligand>
        <name>molybdate</name>
        <dbReference type="ChEBI" id="CHEBI:36264"/>
    </ligand>
</feature>
<gene>
    <name evidence="8" type="primary">modA</name>
    <name evidence="8" type="ORF">GCM10010994_26460</name>
</gene>
<dbReference type="Gene3D" id="3.40.190.10">
    <property type="entry name" value="Periplasmic binding protein-like II"/>
    <property type="match status" value="2"/>
</dbReference>
<proteinExistence type="inferred from homology"/>
<dbReference type="Pfam" id="PF13531">
    <property type="entry name" value="SBP_bac_11"/>
    <property type="match status" value="1"/>
</dbReference>
<keyword evidence="3 6" id="KW-0479">Metal-binding</keyword>
<feature type="binding site" evidence="6">
    <location>
        <position position="66"/>
    </location>
    <ligand>
        <name>molybdate</name>
        <dbReference type="ChEBI" id="CHEBI:36264"/>
    </ligand>
</feature>
<dbReference type="PIRSF" id="PIRSF004846">
    <property type="entry name" value="ModA"/>
    <property type="match status" value="1"/>
</dbReference>
<dbReference type="EMBL" id="BMGG01000004">
    <property type="protein sequence ID" value="GGC66537.1"/>
    <property type="molecule type" value="Genomic_DNA"/>
</dbReference>
<dbReference type="GO" id="GO:0030288">
    <property type="term" value="C:outer membrane-bounded periplasmic space"/>
    <property type="evidence" value="ECO:0007669"/>
    <property type="project" value="TreeGrafter"/>
</dbReference>
<dbReference type="GO" id="GO:0015689">
    <property type="term" value="P:molybdate ion transport"/>
    <property type="evidence" value="ECO:0007669"/>
    <property type="project" value="InterPro"/>
</dbReference>
<accession>A0A916UBR9</accession>
<evidence type="ECO:0000256" key="2">
    <source>
        <dbReference type="ARBA" id="ARBA00022505"/>
    </source>
</evidence>
<dbReference type="GO" id="GO:0046872">
    <property type="term" value="F:metal ion binding"/>
    <property type="evidence" value="ECO:0007669"/>
    <property type="project" value="UniProtKB-KW"/>
</dbReference>
<dbReference type="PANTHER" id="PTHR30632">
    <property type="entry name" value="MOLYBDATE-BINDING PERIPLASMIC PROTEIN"/>
    <property type="match status" value="1"/>
</dbReference>
<evidence type="ECO:0000256" key="5">
    <source>
        <dbReference type="ARBA" id="ARBA00062515"/>
    </source>
</evidence>
<feature type="chain" id="PRO_5036926664" evidence="7">
    <location>
        <begin position="28"/>
        <end position="269"/>
    </location>
</feature>
<feature type="binding site" evidence="6">
    <location>
        <position position="151"/>
    </location>
    <ligand>
        <name>molybdate</name>
        <dbReference type="ChEBI" id="CHEBI:36264"/>
    </ligand>
</feature>
<keyword evidence="2 6" id="KW-0500">Molybdenum</keyword>
<dbReference type="RefSeq" id="WP_188609626.1">
    <property type="nucleotide sequence ID" value="NZ_BMGG01000004.1"/>
</dbReference>
<dbReference type="PANTHER" id="PTHR30632:SF17">
    <property type="entry name" value="MOLYBDATE-BINDING PROTEIN MODA"/>
    <property type="match status" value="1"/>
</dbReference>
<dbReference type="InterPro" id="IPR005950">
    <property type="entry name" value="ModA"/>
</dbReference>
<feature type="binding site" evidence="6">
    <location>
        <position position="196"/>
    </location>
    <ligand>
        <name>molybdate</name>
        <dbReference type="ChEBI" id="CHEBI:36264"/>
    </ligand>
</feature>
<evidence type="ECO:0000256" key="1">
    <source>
        <dbReference type="ARBA" id="ARBA00009175"/>
    </source>
</evidence>
<dbReference type="GO" id="GO:1901359">
    <property type="term" value="F:tungstate binding"/>
    <property type="evidence" value="ECO:0007669"/>
    <property type="project" value="UniProtKB-ARBA"/>
</dbReference>
<reference evidence="8" key="1">
    <citation type="journal article" date="2014" name="Int. J. Syst. Evol. Microbiol.">
        <title>Complete genome sequence of Corynebacterium casei LMG S-19264T (=DSM 44701T), isolated from a smear-ripened cheese.</title>
        <authorList>
            <consortium name="US DOE Joint Genome Institute (JGI-PGF)"/>
            <person name="Walter F."/>
            <person name="Albersmeier A."/>
            <person name="Kalinowski J."/>
            <person name="Ruckert C."/>
        </authorList>
    </citation>
    <scope>NUCLEOTIDE SEQUENCE</scope>
    <source>
        <strain evidence="8">CGMCC 1.12919</strain>
    </source>
</reference>
<feature type="signal peptide" evidence="7">
    <location>
        <begin position="1"/>
        <end position="27"/>
    </location>
</feature>
<evidence type="ECO:0000256" key="6">
    <source>
        <dbReference type="PIRSR" id="PIRSR004846-1"/>
    </source>
</evidence>
<dbReference type="Proteomes" id="UP000637002">
    <property type="component" value="Unassembled WGS sequence"/>
</dbReference>
<name>A0A916UBR9_9HYPH</name>
<keyword evidence="4 7" id="KW-0732">Signal</keyword>
<dbReference type="AlphaFoldDB" id="A0A916UBR9"/>
<dbReference type="InterPro" id="IPR050682">
    <property type="entry name" value="ModA/WtpA"/>
</dbReference>
<dbReference type="NCBIfam" id="NF007958">
    <property type="entry name" value="PRK10677.1"/>
    <property type="match status" value="1"/>
</dbReference>
<reference evidence="8" key="2">
    <citation type="submission" date="2020-09" db="EMBL/GenBank/DDBJ databases">
        <authorList>
            <person name="Sun Q."/>
            <person name="Zhou Y."/>
        </authorList>
    </citation>
    <scope>NUCLEOTIDE SEQUENCE</scope>
    <source>
        <strain evidence="8">CGMCC 1.12919</strain>
    </source>
</reference>
<dbReference type="CDD" id="cd13536">
    <property type="entry name" value="PBP2_EcModA"/>
    <property type="match status" value="1"/>
</dbReference>
<comment type="similarity">
    <text evidence="1">Belongs to the bacterial solute-binding protein ModA family.</text>
</comment>
<dbReference type="GO" id="GO:0030973">
    <property type="term" value="F:molybdate ion binding"/>
    <property type="evidence" value="ECO:0007669"/>
    <property type="project" value="TreeGrafter"/>
</dbReference>
<evidence type="ECO:0000256" key="7">
    <source>
        <dbReference type="SAM" id="SignalP"/>
    </source>
</evidence>
<evidence type="ECO:0000256" key="4">
    <source>
        <dbReference type="ARBA" id="ARBA00022729"/>
    </source>
</evidence>
<dbReference type="SUPFAM" id="SSF53850">
    <property type="entry name" value="Periplasmic binding protein-like II"/>
    <property type="match status" value="1"/>
</dbReference>
<evidence type="ECO:0000313" key="9">
    <source>
        <dbReference type="Proteomes" id="UP000637002"/>
    </source>
</evidence>
<keyword evidence="9" id="KW-1185">Reference proteome</keyword>
<evidence type="ECO:0000256" key="3">
    <source>
        <dbReference type="ARBA" id="ARBA00022723"/>
    </source>
</evidence>